<accession>A0A5C2RY87</accession>
<gene>
    <name evidence="2" type="ORF">L227DRAFT_579227</name>
</gene>
<dbReference type="InterPro" id="IPR011993">
    <property type="entry name" value="PH-like_dom_sf"/>
</dbReference>
<name>A0A5C2RY87_9APHY</name>
<protein>
    <recommendedName>
        <fullName evidence="1">RanBD1 domain-containing protein</fullName>
    </recommendedName>
</protein>
<evidence type="ECO:0000313" key="3">
    <source>
        <dbReference type="Proteomes" id="UP000313359"/>
    </source>
</evidence>
<evidence type="ECO:0000313" key="2">
    <source>
        <dbReference type="EMBL" id="RPD56010.1"/>
    </source>
</evidence>
<dbReference type="AlphaFoldDB" id="A0A5C2RY87"/>
<evidence type="ECO:0000259" key="1">
    <source>
        <dbReference type="Pfam" id="PF00638"/>
    </source>
</evidence>
<reference evidence="2" key="1">
    <citation type="journal article" date="2018" name="Genome Biol. Evol.">
        <title>Genomics and development of Lentinus tigrinus, a white-rot wood-decaying mushroom with dimorphic fruiting bodies.</title>
        <authorList>
            <person name="Wu B."/>
            <person name="Xu Z."/>
            <person name="Knudson A."/>
            <person name="Carlson A."/>
            <person name="Chen N."/>
            <person name="Kovaka S."/>
            <person name="LaButti K."/>
            <person name="Lipzen A."/>
            <person name="Pennachio C."/>
            <person name="Riley R."/>
            <person name="Schakwitz W."/>
            <person name="Umezawa K."/>
            <person name="Ohm R.A."/>
            <person name="Grigoriev I.V."/>
            <person name="Nagy L.G."/>
            <person name="Gibbons J."/>
            <person name="Hibbett D."/>
        </authorList>
    </citation>
    <scope>NUCLEOTIDE SEQUENCE [LARGE SCALE GENOMIC DNA]</scope>
    <source>
        <strain evidence="2">ALCF2SS1-6</strain>
    </source>
</reference>
<dbReference type="OrthoDB" id="185618at2759"/>
<proteinExistence type="predicted"/>
<dbReference type="Pfam" id="PF00638">
    <property type="entry name" value="Ran_BP1"/>
    <property type="match status" value="1"/>
</dbReference>
<dbReference type="Gene3D" id="2.30.29.30">
    <property type="entry name" value="Pleckstrin-homology domain (PH domain)/Phosphotyrosine-binding domain (PTB)"/>
    <property type="match status" value="1"/>
</dbReference>
<dbReference type="EMBL" id="ML122291">
    <property type="protein sequence ID" value="RPD56010.1"/>
    <property type="molecule type" value="Genomic_DNA"/>
</dbReference>
<dbReference type="SUPFAM" id="SSF50729">
    <property type="entry name" value="PH domain-like"/>
    <property type="match status" value="1"/>
</dbReference>
<dbReference type="Proteomes" id="UP000313359">
    <property type="component" value="Unassembled WGS sequence"/>
</dbReference>
<keyword evidence="3" id="KW-1185">Reference proteome</keyword>
<dbReference type="InterPro" id="IPR000156">
    <property type="entry name" value="Ran_bind_dom"/>
</dbReference>
<feature type="domain" description="RanBD1" evidence="1">
    <location>
        <begin position="13"/>
        <end position="63"/>
    </location>
</feature>
<sequence length="85" mass="9158">MISAANPSPPDVHQLQWGDVGVGMLRLKKHKETGARRMLLRNSSTGKITIARVDSIELVPRSVSLQLATKDPQGGPESDLNAVKS</sequence>
<organism evidence="2 3">
    <name type="scientific">Lentinus tigrinus ALCF2SS1-6</name>
    <dbReference type="NCBI Taxonomy" id="1328759"/>
    <lineage>
        <taxon>Eukaryota</taxon>
        <taxon>Fungi</taxon>
        <taxon>Dikarya</taxon>
        <taxon>Basidiomycota</taxon>
        <taxon>Agaricomycotina</taxon>
        <taxon>Agaricomycetes</taxon>
        <taxon>Polyporales</taxon>
        <taxon>Polyporaceae</taxon>
        <taxon>Lentinus</taxon>
    </lineage>
</organism>